<sequence length="51" mass="5799">MNNRWAVLAAQYASKKQILEAGGRIKKEELKNSHIIFALVNLTLNPYLTNN</sequence>
<proteinExistence type="predicted"/>
<gene>
    <name evidence="1" type="ORF">HFZ78_23510</name>
</gene>
<name>A0A6H1P7Q4_PRIMG</name>
<dbReference type="Proteomes" id="UP000501868">
    <property type="component" value="Chromosome"/>
</dbReference>
<dbReference type="EMBL" id="CP051128">
    <property type="protein sequence ID" value="QIZ09301.1"/>
    <property type="molecule type" value="Genomic_DNA"/>
</dbReference>
<accession>A0A6H1P7Q4</accession>
<organism evidence="1 2">
    <name type="scientific">Priestia megaterium</name>
    <name type="common">Bacillus megaterium</name>
    <dbReference type="NCBI Taxonomy" id="1404"/>
    <lineage>
        <taxon>Bacteria</taxon>
        <taxon>Bacillati</taxon>
        <taxon>Bacillota</taxon>
        <taxon>Bacilli</taxon>
        <taxon>Bacillales</taxon>
        <taxon>Bacillaceae</taxon>
        <taxon>Priestia</taxon>
    </lineage>
</organism>
<dbReference type="AlphaFoldDB" id="A0A6H1P7Q4"/>
<reference evidence="1 2" key="2">
    <citation type="submission" date="2020-04" db="EMBL/GenBank/DDBJ databases">
        <authorList>
            <person name="Fomenkov A."/>
            <person name="Anton B.P."/>
            <person name="Roberts R.J."/>
        </authorList>
    </citation>
    <scope>NUCLEOTIDE SEQUENCE [LARGE SCALE GENOMIC DNA]</scope>
    <source>
        <strain evidence="1 2">S2</strain>
    </source>
</reference>
<reference evidence="1 2" key="1">
    <citation type="submission" date="2020-04" db="EMBL/GenBank/DDBJ databases">
        <title>Genome-Wide Identification of 5-Methylcytosine Sites in Bacterial Genomes By High-Throughput Sequencing of MspJI Restriction Fragments.</title>
        <authorList>
            <person name="Wu V."/>
        </authorList>
    </citation>
    <scope>NUCLEOTIDE SEQUENCE [LARGE SCALE GENOMIC DNA]</scope>
    <source>
        <strain evidence="1 2">S2</strain>
    </source>
</reference>
<evidence type="ECO:0000313" key="1">
    <source>
        <dbReference type="EMBL" id="QIZ09301.1"/>
    </source>
</evidence>
<evidence type="ECO:0000313" key="2">
    <source>
        <dbReference type="Proteomes" id="UP000501868"/>
    </source>
</evidence>
<protein>
    <submittedName>
        <fullName evidence="1">Uncharacterized protein</fullName>
    </submittedName>
</protein>